<protein>
    <submittedName>
        <fullName evidence="5">VGR-related protein</fullName>
    </submittedName>
</protein>
<evidence type="ECO:0000313" key="5">
    <source>
        <dbReference type="EMBL" id="CAM32692.1"/>
    </source>
</evidence>
<dbReference type="SUPFAM" id="SSF69255">
    <property type="entry name" value="gp5 N-terminal domain-like"/>
    <property type="match status" value="1"/>
</dbReference>
<dbReference type="SUPFAM" id="SSF69349">
    <property type="entry name" value="Phage fibre proteins"/>
    <property type="match status" value="1"/>
</dbReference>
<dbReference type="Pfam" id="PF13296">
    <property type="entry name" value="T6SS_Vgr"/>
    <property type="match status" value="1"/>
</dbReference>
<dbReference type="Gene3D" id="3.55.50.10">
    <property type="entry name" value="Baseplate protein-like domains"/>
    <property type="match status" value="1"/>
</dbReference>
<dbReference type="InterPro" id="IPR006533">
    <property type="entry name" value="T6SS_Vgr_RhsGE"/>
</dbReference>
<dbReference type="AlphaFoldDB" id="A2RQ35"/>
<evidence type="ECO:0000259" key="3">
    <source>
        <dbReference type="Pfam" id="PF10106"/>
    </source>
</evidence>
<dbReference type="SUPFAM" id="SSF69279">
    <property type="entry name" value="Phage tail proteins"/>
    <property type="match status" value="2"/>
</dbReference>
<feature type="domain" description="Gp5/Type VI secretion system Vgr protein OB-fold" evidence="2">
    <location>
        <begin position="447"/>
        <end position="514"/>
    </location>
</feature>
<dbReference type="InterPro" id="IPR006531">
    <property type="entry name" value="Gp5/Vgr_OB"/>
</dbReference>
<name>A2RQ35_HERSE</name>
<sequence length="928" mass="102020">MPFPVCLPPSSAMDNVLTTLSALADTFVGQEKRILKLDSVLGPDVLLPQRMVGSERLGRGYDYTIDLVSTRDDIELKKLIAQPVTLWLQQDGSDYAPLHGYVHTARRLGSDGQLASFQIGMAPWLHFLKYRKDARIWQDSKADDILADVFDQHAYARGNYRFEIVTPALPRSYCTQYETDWHFVQRLMEEEGWYAYHEQKPDGSGHVLVITDNTDQAKPLAPEQLAFHGAGTQDEVNRILHWSASRGLASTRLATRTDDYKSPGDQKQTQERVLPEHGALPGELEVYEYSGPYSYAKQDDGDRQARLRVEQWESSMKRFMGVSGARTLAAGRWFTLTDHPAHRGDSKQDSQFMLIAVEWFIENNLPLSGTARDFPGSLKPQLDAFKASMGRSNDDAGGNARTGHCFNRFEVQRRKLPYRSPFDHTKPVMHPQTAVVVGPQGEEVFTDKLNRVKVQFRWDRINPGDEKASCWVRVSYPNAGENWGEVKVPRVGQELIISFLNGDPDRPVATGRLFNQEQPPQWHTDGRLSGLKSKEFGGNGFNQLVMDDTTSQNRVHLYSSQSNAQLNLGYLVSQADNERRNFYGSGFALSTDDYGAVVTQKGLYLSSYGRPGPQGTQLDASEATSLMKASADLARGLSDSASRAGAEALAQDSLKDFVDATEDKYSGQGQGSANRFKKPLLMMAAPAGIGLATDQGTQVHSAQETTLTSGKDTSIASGKSLLATVKEKISLFAQNAGMKLFAAKGKVEIQAQSDDLDLIAEKVARLLSTSGRVEIHAKDEVMISAGGSFIQINSAGITQGTPGKWEAKASLHSMPGPASQNFVMPHVQKSELQPSDMEFRHLTDWGEPLAGAAYKAILSDGSVRKGTLDAQGIARLSGVPAGTSAKVEYNYQPLQASSMVNTELHEDLHELLNWTPKVLGALGKGGKS</sequence>
<organism evidence="5">
    <name type="scientific">Herbaspirillum seropedicae</name>
    <dbReference type="NCBI Taxonomy" id="964"/>
    <lineage>
        <taxon>Bacteria</taxon>
        <taxon>Pseudomonadati</taxon>
        <taxon>Pseudomonadota</taxon>
        <taxon>Betaproteobacteria</taxon>
        <taxon>Burkholderiales</taxon>
        <taxon>Oxalobacteraceae</taxon>
        <taxon>Herbaspirillum</taxon>
    </lineage>
</organism>
<gene>
    <name evidence="5" type="primary">HS287.0662</name>
</gene>
<evidence type="ECO:0000259" key="4">
    <source>
        <dbReference type="Pfam" id="PF13296"/>
    </source>
</evidence>
<proteinExistence type="inferred from homology"/>
<reference evidence="5" key="1">
    <citation type="submission" date="2007-01" db="EMBL/GenBank/DDBJ databases">
        <title>A two-dimensional proteome reference map of Herbaspirillum seropedicae proteins.</title>
        <authorList>
            <person name="Chaves D.F.S."/>
            <person name="Ferrer P.P."/>
            <person name="Monteiro R.A."/>
            <person name="Souza E.M."/>
            <person name="Cruz L.M."/>
            <person name="Pedrosa F.O."/>
        </authorList>
    </citation>
    <scope>NUCLEOTIDE SEQUENCE</scope>
</reference>
<dbReference type="Gene3D" id="2.40.50.230">
    <property type="entry name" value="Gp5 N-terminal domain"/>
    <property type="match status" value="1"/>
</dbReference>
<dbReference type="EMBL" id="AM490597">
    <property type="protein sequence ID" value="CAM32692.1"/>
    <property type="molecule type" value="Genomic_DNA"/>
</dbReference>
<dbReference type="Pfam" id="PF05954">
    <property type="entry name" value="Phage_GPD"/>
    <property type="match status" value="1"/>
</dbReference>
<feature type="domain" description="Putative type VI secretion system Rhs element associated Vgr" evidence="4">
    <location>
        <begin position="534"/>
        <end position="641"/>
    </location>
</feature>
<reference evidence="5" key="2">
    <citation type="submission" date="2007-02" db="EMBL/GenBank/DDBJ databases">
        <title>Genome sequence of the nitrogen fixing bacterium Herbaspirillum seropedicae.</title>
        <authorList>
            <person name="Pedrosa F.O."/>
        </authorList>
    </citation>
    <scope>NUCLEOTIDE SEQUENCE</scope>
</reference>
<dbReference type="InterPro" id="IPR028244">
    <property type="entry name" value="T6SS_Rhs_Vgr_dom"/>
</dbReference>
<dbReference type="NCBIfam" id="TIGR01646">
    <property type="entry name" value="vgr_GE"/>
    <property type="match status" value="1"/>
</dbReference>
<accession>A2RQ35</accession>
<feature type="domain" description="DUF2345" evidence="3">
    <location>
        <begin position="669"/>
        <end position="818"/>
    </location>
</feature>
<dbReference type="InterPro" id="IPR017847">
    <property type="entry name" value="T6SS_RhsGE_Vgr_subset"/>
</dbReference>
<dbReference type="Pfam" id="PF10106">
    <property type="entry name" value="DUF2345"/>
    <property type="match status" value="1"/>
</dbReference>
<dbReference type="Pfam" id="PF04717">
    <property type="entry name" value="Phage_base_V"/>
    <property type="match status" value="1"/>
</dbReference>
<dbReference type="OMA" id="HDTDWHF"/>
<dbReference type="InterPro" id="IPR018769">
    <property type="entry name" value="VgrG2_DUF2345"/>
</dbReference>
<dbReference type="Gene3D" id="4.10.220.110">
    <property type="match status" value="1"/>
</dbReference>
<dbReference type="NCBIfam" id="TIGR03361">
    <property type="entry name" value="VI_Rhs_Vgr"/>
    <property type="match status" value="1"/>
</dbReference>
<evidence type="ECO:0000256" key="1">
    <source>
        <dbReference type="ARBA" id="ARBA00005558"/>
    </source>
</evidence>
<comment type="similarity">
    <text evidence="1">Belongs to the VgrG protein family.</text>
</comment>
<dbReference type="InterPro" id="IPR037026">
    <property type="entry name" value="Vgr_OB-fold_dom_sf"/>
</dbReference>
<evidence type="ECO:0000259" key="2">
    <source>
        <dbReference type="Pfam" id="PF04717"/>
    </source>
</evidence>
<dbReference type="Gene3D" id="2.30.110.50">
    <property type="match status" value="1"/>
</dbReference>